<feature type="domain" description="GH26" evidence="7">
    <location>
        <begin position="342"/>
        <end position="726"/>
    </location>
</feature>
<evidence type="ECO:0000259" key="7">
    <source>
        <dbReference type="PROSITE" id="PS51764"/>
    </source>
</evidence>
<dbReference type="Proteomes" id="UP001212841">
    <property type="component" value="Unassembled WGS sequence"/>
</dbReference>
<dbReference type="PANTHER" id="PTHR40079:SF4">
    <property type="entry name" value="GH26 DOMAIN-CONTAINING PROTEIN-RELATED"/>
    <property type="match status" value="1"/>
</dbReference>
<dbReference type="PROSITE" id="PS51764">
    <property type="entry name" value="GH26"/>
    <property type="match status" value="1"/>
</dbReference>
<dbReference type="InterPro" id="IPR000805">
    <property type="entry name" value="Glyco_hydro_26"/>
</dbReference>
<proteinExistence type="inferred from homology"/>
<feature type="compositionally biased region" description="Low complexity" evidence="5">
    <location>
        <begin position="148"/>
        <end position="161"/>
    </location>
</feature>
<evidence type="ECO:0000256" key="1">
    <source>
        <dbReference type="ARBA" id="ARBA00007754"/>
    </source>
</evidence>
<evidence type="ECO:0000256" key="3">
    <source>
        <dbReference type="ARBA" id="ARBA00023295"/>
    </source>
</evidence>
<keyword evidence="3 4" id="KW-0326">Glycosidase</keyword>
<evidence type="ECO:0000256" key="4">
    <source>
        <dbReference type="PROSITE-ProRule" id="PRU01100"/>
    </source>
</evidence>
<sequence>MSVVEHPHELGLMPVGRGTGDMGLEKMDRDSVTASRSSDQLTDVKLKMDVRPTVVAMRGKSPIQIVTRAGASDTIVDNDVGSKLLSRRNTRDSGISISSYRSIAARSVASRSKGRRDSEDATPQEGDNGTSAGRRDSFEPSLHEPDNSSIRRSSIDSTATSPSIHVNFVDENISPPPPPSPTPSISPSALDPTPTTPIGDNPTTTPAPSDDAVPSFTPKPFSSSAPSANWRPLNEEDSWAITPAWSNDPGMGQPHTTTNSSTLSPLNLFSSQRRPSRQHDYFSSSRRSLTRRPLCRRGVMLGTIAFLVVMTMVTIIVVVAKATSKDPFNGSAGPRGGVPMAPPGPPLPVILGASVNRTGKMGGAYFGVSIDWNLNDPESFNKDLGRNAAIQDGYYDISSTLELMKTVNSSGVHHVVDDYFDWTSNLIAGTGAIMGITLMPSQGLLNVSMEAILMLGAKCKEINERGVPVMLRFAPEMNGNWYSWGQDPDQYVRVFRQIATIVHNMTGFSELQPGSAAPLNGTTVGSNTTIGANGTMVSQDRAFTAMVWAPAPAQRYPFNETGRSSRYSPGWNSTRWRRMDTNGDGRVDEEDDPYSPYYPGDEYVDWIGVTALFYGPAVNTTQLNLTTFHPENSTFDTTSPFPSVQQQSNSNLTNMTYINPLPPVGLDYDTDEESSPSFEGILTGYGTRWNLYEGWVRGKGKPMVVSETGYGYYLDGVGVEEGLAKR</sequence>
<evidence type="ECO:0000256" key="2">
    <source>
        <dbReference type="ARBA" id="ARBA00022801"/>
    </source>
</evidence>
<feature type="compositionally biased region" description="Basic and acidic residues" evidence="5">
    <location>
        <begin position="133"/>
        <end position="146"/>
    </location>
</feature>
<accession>A0AAD5WY57</accession>
<feature type="non-terminal residue" evidence="8">
    <location>
        <position position="1"/>
    </location>
</feature>
<dbReference type="GO" id="GO:0016985">
    <property type="term" value="F:mannan endo-1,4-beta-mannosidase activity"/>
    <property type="evidence" value="ECO:0007669"/>
    <property type="project" value="InterPro"/>
</dbReference>
<dbReference type="InterPro" id="IPR022790">
    <property type="entry name" value="GH26_dom"/>
</dbReference>
<keyword evidence="6" id="KW-0812">Transmembrane</keyword>
<feature type="transmembrane region" description="Helical" evidence="6">
    <location>
        <begin position="299"/>
        <end position="320"/>
    </location>
</feature>
<keyword evidence="6" id="KW-1133">Transmembrane helix</keyword>
<dbReference type="AlphaFoldDB" id="A0AAD5WY57"/>
<keyword evidence="6" id="KW-0472">Membrane</keyword>
<dbReference type="Pfam" id="PF02156">
    <property type="entry name" value="Glyco_hydro_26"/>
    <property type="match status" value="1"/>
</dbReference>
<dbReference type="Gene3D" id="3.20.20.80">
    <property type="entry name" value="Glycosidases"/>
    <property type="match status" value="1"/>
</dbReference>
<dbReference type="InterPro" id="IPR017853">
    <property type="entry name" value="GH"/>
</dbReference>
<comment type="caution">
    <text evidence="8">The sequence shown here is derived from an EMBL/GenBank/DDBJ whole genome shotgun (WGS) entry which is preliminary data.</text>
</comment>
<feature type="compositionally biased region" description="Low complexity" evidence="5">
    <location>
        <begin position="256"/>
        <end position="271"/>
    </location>
</feature>
<organism evidence="8 9">
    <name type="scientific">Rhizophlyctis rosea</name>
    <dbReference type="NCBI Taxonomy" id="64517"/>
    <lineage>
        <taxon>Eukaryota</taxon>
        <taxon>Fungi</taxon>
        <taxon>Fungi incertae sedis</taxon>
        <taxon>Chytridiomycota</taxon>
        <taxon>Chytridiomycota incertae sedis</taxon>
        <taxon>Chytridiomycetes</taxon>
        <taxon>Rhizophlyctidales</taxon>
        <taxon>Rhizophlyctidaceae</taxon>
        <taxon>Rhizophlyctis</taxon>
    </lineage>
</organism>
<evidence type="ECO:0000256" key="6">
    <source>
        <dbReference type="SAM" id="Phobius"/>
    </source>
</evidence>
<evidence type="ECO:0000256" key="5">
    <source>
        <dbReference type="SAM" id="MobiDB-lite"/>
    </source>
</evidence>
<dbReference type="GO" id="GO:0006080">
    <property type="term" value="P:substituted mannan metabolic process"/>
    <property type="evidence" value="ECO:0007669"/>
    <property type="project" value="InterPro"/>
</dbReference>
<evidence type="ECO:0000313" key="9">
    <source>
        <dbReference type="Proteomes" id="UP001212841"/>
    </source>
</evidence>
<dbReference type="SUPFAM" id="SSF51445">
    <property type="entry name" value="(Trans)glycosidases"/>
    <property type="match status" value="1"/>
</dbReference>
<evidence type="ECO:0000313" key="8">
    <source>
        <dbReference type="EMBL" id="KAJ3043257.1"/>
    </source>
</evidence>
<reference evidence="8" key="1">
    <citation type="submission" date="2020-05" db="EMBL/GenBank/DDBJ databases">
        <title>Phylogenomic resolution of chytrid fungi.</title>
        <authorList>
            <person name="Stajich J.E."/>
            <person name="Amses K."/>
            <person name="Simmons R."/>
            <person name="Seto K."/>
            <person name="Myers J."/>
            <person name="Bonds A."/>
            <person name="Quandt C.A."/>
            <person name="Barry K."/>
            <person name="Liu P."/>
            <person name="Grigoriev I."/>
            <person name="Longcore J.E."/>
            <person name="James T.Y."/>
        </authorList>
    </citation>
    <scope>NUCLEOTIDE SEQUENCE</scope>
    <source>
        <strain evidence="8">JEL0318</strain>
    </source>
</reference>
<feature type="active site" description="Nucleophile" evidence="4">
    <location>
        <position position="707"/>
    </location>
</feature>
<dbReference type="EMBL" id="JADGJD010001369">
    <property type="protein sequence ID" value="KAJ3043257.1"/>
    <property type="molecule type" value="Genomic_DNA"/>
</dbReference>
<feature type="active site" description="Proton donor" evidence="4">
    <location>
        <position position="476"/>
    </location>
</feature>
<feature type="compositionally biased region" description="Pro residues" evidence="5">
    <location>
        <begin position="174"/>
        <end position="184"/>
    </location>
</feature>
<protein>
    <recommendedName>
        <fullName evidence="7">GH26 domain-containing protein</fullName>
    </recommendedName>
</protein>
<keyword evidence="9" id="KW-1185">Reference proteome</keyword>
<comment type="similarity">
    <text evidence="1 4">Belongs to the glycosyl hydrolase 26 family.</text>
</comment>
<gene>
    <name evidence="8" type="ORF">HK097_001783</name>
</gene>
<feature type="region of interest" description="Disordered" evidence="5">
    <location>
        <begin position="104"/>
        <end position="287"/>
    </location>
</feature>
<keyword evidence="2 4" id="KW-0378">Hydrolase</keyword>
<name>A0AAD5WY57_9FUNG</name>
<feature type="region of interest" description="Disordered" evidence="5">
    <location>
        <begin position="1"/>
        <end position="20"/>
    </location>
</feature>
<feature type="compositionally biased region" description="Polar residues" evidence="5">
    <location>
        <begin position="196"/>
        <end position="207"/>
    </location>
</feature>
<dbReference type="PANTHER" id="PTHR40079">
    <property type="entry name" value="MANNAN ENDO-1,4-BETA-MANNOSIDASE E-RELATED"/>
    <property type="match status" value="1"/>
</dbReference>